<keyword evidence="4" id="KW-1185">Reference proteome</keyword>
<dbReference type="SUPFAM" id="SSF56322">
    <property type="entry name" value="ADC synthase"/>
    <property type="match status" value="1"/>
</dbReference>
<comment type="caution">
    <text evidence="3">The sequence shown here is derived from an EMBL/GenBank/DDBJ whole genome shotgun (WGS) entry which is preliminary data.</text>
</comment>
<dbReference type="InterPro" id="IPR019999">
    <property type="entry name" value="Anth_synth_I-like"/>
</dbReference>
<dbReference type="Gene3D" id="3.60.120.10">
    <property type="entry name" value="Anthranilate synthase"/>
    <property type="match status" value="1"/>
</dbReference>
<dbReference type="InterPro" id="IPR005801">
    <property type="entry name" value="ADC_synthase"/>
</dbReference>
<dbReference type="PANTHER" id="PTHR11236:SF41">
    <property type="entry name" value="AMINODEOXYCHORISMATE SYNTHASE COMPONENT 1"/>
    <property type="match status" value="1"/>
</dbReference>
<evidence type="ECO:0000313" key="3">
    <source>
        <dbReference type="EMBL" id="ODG91664.1"/>
    </source>
</evidence>
<accession>A0ABX2ZT70</accession>
<dbReference type="EMBL" id="MDKC01000016">
    <property type="protein sequence ID" value="ODG91664.1"/>
    <property type="molecule type" value="Genomic_DNA"/>
</dbReference>
<evidence type="ECO:0000259" key="1">
    <source>
        <dbReference type="Pfam" id="PF00425"/>
    </source>
</evidence>
<dbReference type="PANTHER" id="PTHR11236">
    <property type="entry name" value="AMINOBENZOATE/ANTHRANILATE SYNTHASE"/>
    <property type="match status" value="1"/>
</dbReference>
<sequence length="476" mass="54442">MNYEIFSKVINYTTPFFKYFVETAKEKKNAVLLESGRDGRYSIMASNPVAKLYGKDNKLTVEVGIEGCSEIVEYVGNPIDLAKEYLTKYTAEKRDDLPPFQCGAIGYFTYDCNHYIEDLPKMAEDVYNIPDVYLLIFHEVVVFDHQENQLYFIVIDEMNNADKAQERIDSLEEFFISEIEQIDLSRRTSTEEIEKTIYMSEQKFTDAVGNVKEYISAGDVFQVNLSVLQSETLVTDPLYIYEQLREINPSPYMSYLDFDEFQIVSCSPELLVAKRDQEVWTRPIAGTRSRGKTVEEEQQLMEELRSNEKEQAEHIMLVDLERNDLGRVCEYGTVEVDELLVIEKYSHVMHLVSNVRGELQKGKDSFDLLKAVFPGGTITGAPKIRTMEIIEELEPTKRGIYTGSVGWISFTGDMELNITIRTMITKDQQAFVQAGAGIVIDSNPKHEYLESLKKAQALWTAKKVSEEKAQLGGNVK</sequence>
<proteinExistence type="predicted"/>
<evidence type="ECO:0000259" key="2">
    <source>
        <dbReference type="Pfam" id="PF04715"/>
    </source>
</evidence>
<dbReference type="RefSeq" id="WP_069033973.1">
    <property type="nucleotide sequence ID" value="NZ_MDKC01000016.1"/>
</dbReference>
<dbReference type="InterPro" id="IPR006805">
    <property type="entry name" value="Anth_synth_I_N"/>
</dbReference>
<dbReference type="Proteomes" id="UP000094580">
    <property type="component" value="Unassembled WGS sequence"/>
</dbReference>
<dbReference type="Pfam" id="PF04715">
    <property type="entry name" value="Anth_synt_I_N"/>
    <property type="match status" value="1"/>
</dbReference>
<dbReference type="Pfam" id="PF00425">
    <property type="entry name" value="Chorismate_bind"/>
    <property type="match status" value="1"/>
</dbReference>
<feature type="domain" description="Chorismate-utilising enzyme C-terminal" evidence="1">
    <location>
        <begin position="201"/>
        <end position="454"/>
    </location>
</feature>
<dbReference type="InterPro" id="IPR015890">
    <property type="entry name" value="Chorismate_C"/>
</dbReference>
<evidence type="ECO:0000313" key="4">
    <source>
        <dbReference type="Proteomes" id="UP000094580"/>
    </source>
</evidence>
<gene>
    <name evidence="3" type="ORF">BED47_22475</name>
</gene>
<name>A0ABX2ZT70_9BACI</name>
<protein>
    <submittedName>
        <fullName evidence="3">Aminodeoxychorismate synthase component I</fullName>
    </submittedName>
</protein>
<feature type="domain" description="Anthranilate synthase component I N-terminal" evidence="2">
    <location>
        <begin position="23"/>
        <end position="151"/>
    </location>
</feature>
<organism evidence="3 4">
    <name type="scientific">Gottfriedia luciferensis</name>
    <dbReference type="NCBI Taxonomy" id="178774"/>
    <lineage>
        <taxon>Bacteria</taxon>
        <taxon>Bacillati</taxon>
        <taxon>Bacillota</taxon>
        <taxon>Bacilli</taxon>
        <taxon>Bacillales</taxon>
        <taxon>Bacillaceae</taxon>
        <taxon>Gottfriedia</taxon>
    </lineage>
</organism>
<dbReference type="PRINTS" id="PR00095">
    <property type="entry name" value="ANTSNTHASEI"/>
</dbReference>
<reference evidence="3 4" key="1">
    <citation type="submission" date="2016-07" db="EMBL/GenBank/DDBJ databases">
        <authorList>
            <person name="Townsley L."/>
            <person name="Shank E.A."/>
        </authorList>
    </citation>
    <scope>NUCLEOTIDE SEQUENCE [LARGE SCALE GENOMIC DNA]</scope>
    <source>
        <strain evidence="3 4">CH01</strain>
    </source>
</reference>